<dbReference type="Gene3D" id="3.40.50.300">
    <property type="entry name" value="P-loop containing nucleotide triphosphate hydrolases"/>
    <property type="match status" value="2"/>
</dbReference>
<dbReference type="NCBIfam" id="TIGR01587">
    <property type="entry name" value="cas3_core"/>
    <property type="match status" value="1"/>
</dbReference>
<dbReference type="OrthoDB" id="9810236at2"/>
<dbReference type="InterPro" id="IPR006483">
    <property type="entry name" value="CRISPR-assoc_Cas3_HD"/>
</dbReference>
<evidence type="ECO:0000256" key="4">
    <source>
        <dbReference type="ARBA" id="ARBA00022722"/>
    </source>
</evidence>
<evidence type="ECO:0000313" key="14">
    <source>
        <dbReference type="Proteomes" id="UP000199671"/>
    </source>
</evidence>
<dbReference type="GO" id="GO:0016787">
    <property type="term" value="F:hydrolase activity"/>
    <property type="evidence" value="ECO:0007669"/>
    <property type="project" value="UniProtKB-KW"/>
</dbReference>
<dbReference type="NCBIfam" id="TIGR02621">
    <property type="entry name" value="cas3_GSU0051"/>
    <property type="match status" value="1"/>
</dbReference>
<keyword evidence="7" id="KW-0378">Hydrolase</keyword>
<dbReference type="PANTHER" id="PTHR47963">
    <property type="entry name" value="DEAD-BOX ATP-DEPENDENT RNA HELICASE 47, MITOCHONDRIAL"/>
    <property type="match status" value="1"/>
</dbReference>
<comment type="similarity">
    <text evidence="1">In the N-terminal section; belongs to the CRISPR-associated nuclease Cas3-HD family.</text>
</comment>
<dbReference type="InterPro" id="IPR013444">
    <property type="entry name" value="Helicase_Cas3_CRISPR-ass_Anaes"/>
</dbReference>
<evidence type="ECO:0000259" key="12">
    <source>
        <dbReference type="PROSITE" id="PS51643"/>
    </source>
</evidence>
<evidence type="ECO:0000256" key="11">
    <source>
        <dbReference type="SAM" id="MobiDB-lite"/>
    </source>
</evidence>
<dbReference type="InterPro" id="IPR054712">
    <property type="entry name" value="Cas3-like_dom"/>
</dbReference>
<dbReference type="InterPro" id="IPR050547">
    <property type="entry name" value="DEAD_box_RNA_helicases"/>
</dbReference>
<feature type="region of interest" description="Disordered" evidence="11">
    <location>
        <begin position="288"/>
        <end position="309"/>
    </location>
</feature>
<organism evidence="13 14">
    <name type="scientific">Actinomyces ruminicola</name>
    <dbReference type="NCBI Taxonomy" id="332524"/>
    <lineage>
        <taxon>Bacteria</taxon>
        <taxon>Bacillati</taxon>
        <taxon>Actinomycetota</taxon>
        <taxon>Actinomycetes</taxon>
        <taxon>Actinomycetales</taxon>
        <taxon>Actinomycetaceae</taxon>
        <taxon>Actinomyces</taxon>
    </lineage>
</organism>
<dbReference type="Proteomes" id="UP000199671">
    <property type="component" value="Unassembled WGS sequence"/>
</dbReference>
<dbReference type="GO" id="GO:0003677">
    <property type="term" value="F:DNA binding"/>
    <property type="evidence" value="ECO:0007669"/>
    <property type="project" value="InterPro"/>
</dbReference>
<evidence type="ECO:0000256" key="1">
    <source>
        <dbReference type="ARBA" id="ARBA00006847"/>
    </source>
</evidence>
<keyword evidence="5" id="KW-0479">Metal-binding</keyword>
<evidence type="ECO:0000256" key="8">
    <source>
        <dbReference type="ARBA" id="ARBA00022806"/>
    </source>
</evidence>
<dbReference type="InterPro" id="IPR038257">
    <property type="entry name" value="CRISPR-assoc_Cas3_HD_sf"/>
</dbReference>
<dbReference type="AlphaFoldDB" id="A0A1G9YC02"/>
<feature type="domain" description="HD Cas3-type" evidence="12">
    <location>
        <begin position="811"/>
        <end position="1011"/>
    </location>
</feature>
<evidence type="ECO:0000256" key="3">
    <source>
        <dbReference type="ARBA" id="ARBA00012552"/>
    </source>
</evidence>
<dbReference type="SUPFAM" id="SSF52540">
    <property type="entry name" value="P-loop containing nucleoside triphosphate hydrolases"/>
    <property type="match status" value="1"/>
</dbReference>
<dbReference type="GO" id="GO:0051607">
    <property type="term" value="P:defense response to virus"/>
    <property type="evidence" value="ECO:0007669"/>
    <property type="project" value="UniProtKB-KW"/>
</dbReference>
<dbReference type="PANTHER" id="PTHR47963:SF8">
    <property type="entry name" value="ATP-DEPENDENT RNA HELICASE DEAD"/>
    <property type="match status" value="1"/>
</dbReference>
<dbReference type="SMART" id="SM00490">
    <property type="entry name" value="HELICc"/>
    <property type="match status" value="1"/>
</dbReference>
<protein>
    <recommendedName>
        <fullName evidence="3">RNA helicase</fullName>
        <ecNumber evidence="3">3.6.4.13</ecNumber>
    </recommendedName>
</protein>
<comment type="similarity">
    <text evidence="2">In the central section; belongs to the CRISPR-associated helicase Cas3 family.</text>
</comment>
<evidence type="ECO:0000256" key="10">
    <source>
        <dbReference type="ARBA" id="ARBA00023118"/>
    </source>
</evidence>
<keyword evidence="8 13" id="KW-0347">Helicase</keyword>
<keyword evidence="10" id="KW-0051">Antiviral defense</keyword>
<dbReference type="Pfam" id="PF22590">
    <property type="entry name" value="Cas3-like_C_2"/>
    <property type="match status" value="1"/>
</dbReference>
<dbReference type="GO" id="GO:0003724">
    <property type="term" value="F:RNA helicase activity"/>
    <property type="evidence" value="ECO:0007669"/>
    <property type="project" value="UniProtKB-EC"/>
</dbReference>
<dbReference type="InterPro" id="IPR001650">
    <property type="entry name" value="Helicase_C-like"/>
</dbReference>
<evidence type="ECO:0000256" key="2">
    <source>
        <dbReference type="ARBA" id="ARBA00009046"/>
    </source>
</evidence>
<proteinExistence type="inferred from homology"/>
<dbReference type="Pfam" id="PF18019">
    <property type="entry name" value="Cas3_HD"/>
    <property type="match status" value="1"/>
</dbReference>
<dbReference type="NCBIfam" id="TIGR01596">
    <property type="entry name" value="cas3_HD"/>
    <property type="match status" value="1"/>
</dbReference>
<dbReference type="Gene3D" id="1.10.3210.30">
    <property type="match status" value="1"/>
</dbReference>
<keyword evidence="4" id="KW-0540">Nuclease</keyword>
<evidence type="ECO:0000256" key="7">
    <source>
        <dbReference type="ARBA" id="ARBA00022801"/>
    </source>
</evidence>
<evidence type="ECO:0000256" key="5">
    <source>
        <dbReference type="ARBA" id="ARBA00022723"/>
    </source>
</evidence>
<evidence type="ECO:0000256" key="9">
    <source>
        <dbReference type="ARBA" id="ARBA00022840"/>
    </source>
</evidence>
<accession>A0A1G9YC02</accession>
<dbReference type="RefSeq" id="WP_092611721.1">
    <property type="nucleotide sequence ID" value="NZ_FNHU01000012.1"/>
</dbReference>
<evidence type="ECO:0000256" key="6">
    <source>
        <dbReference type="ARBA" id="ARBA00022741"/>
    </source>
</evidence>
<sequence>MKATDFTKFMREVHGHDPFPWQLAVVEEAVERGTWPALVDVPTGLGKTSMLDVAVFLLALSAGGEAPAGLGRRRIFLVVDRRIVVDQAEAHGKHIAEKLESATEGTVFEVARRLRGLFGASQGEAALRVVKMRGGATWDAAWLPRPDLPAIITGTVDQVGSRLFFRGYGVRKGRRPIDAALVGTDSVIMIDEAHLAQAFTNSLASAHQVDRTRELGLPESSVIHLSATSAERPEKNSDAWEASFDEDAHLEDETAKQRLTAHKRLTFVGSTEKKIVKEMVAQVRKDILKEPEKKSEQSDKHDDLPNGSEDHRVLVVCNTVARAREVYEALTSGKTRLNDGEVLLLMGRSRPLDREGIAERVTELFGAGREPGGHKAVLVATQTIEVGIDLDATSMVTETASWDALVQRFGRVNRRGAFSAAEITVVEDGAKNPPVYGDAKVATADFLCKAAPQDGLDVSPLALRHLEVPEGLSAPRPLLPLLLPAHLDAWARTNPAPVNDPPIDPYLHGIDKSTPPVTIAWRAGLVIKDGNEDGADALKLLPADHAGSVVDAVPLRSEECVEVSLMAARAWLQQGKPENLADIDDDDGFDDIPFKEGDSDRQVLRRGADGRWETASASRLRPGDTMVVPCEYGGLDRFGWNPSSKEPVKDVSELASLRRGQPILRLDSDPGSRLGLPPLEGLRELVADWRNAEEPEDRDAFQGALVEAARRWLGSSGAPEHPWTPEDIECLQNAFEHSGAFISTGADRRRRNRRRGPSDDGSRELNPVLRGTAPADDWRTVGTSGDRADGNTTSSVPWRAVDEEDTEGSSSLNRRVTLAEHLAAVGERAQQIATNLGLPEELRRVVVDAARWHDLGKVDLRFQAMLFDGSRVAAELAREPLAKSGMPPGDRDRYRRAHRLSGLPSGARHEAWSEAIVDAHLERHTEPYPGDAELLRHLVASHHGRARPFLPAVDDRGDGVLRAAIGDIDAEVPLPVELQLADADRFARLNNRYGRWGLALLESVVRSADMTISSEGS</sequence>
<dbReference type="PROSITE" id="PS51643">
    <property type="entry name" value="HD_CAS3"/>
    <property type="match status" value="1"/>
</dbReference>
<dbReference type="GO" id="GO:0003723">
    <property type="term" value="F:RNA binding"/>
    <property type="evidence" value="ECO:0007669"/>
    <property type="project" value="TreeGrafter"/>
</dbReference>
<evidence type="ECO:0000313" key="13">
    <source>
        <dbReference type="EMBL" id="SDN06664.1"/>
    </source>
</evidence>
<dbReference type="GO" id="GO:0005524">
    <property type="term" value="F:ATP binding"/>
    <property type="evidence" value="ECO:0007669"/>
    <property type="project" value="UniProtKB-KW"/>
</dbReference>
<dbReference type="InterPro" id="IPR006935">
    <property type="entry name" value="Helicase/UvrB_N"/>
</dbReference>
<keyword evidence="9" id="KW-0067">ATP-binding</keyword>
<name>A0A1G9YC02_9ACTO</name>
<feature type="region of interest" description="Disordered" evidence="11">
    <location>
        <begin position="741"/>
        <end position="811"/>
    </location>
</feature>
<dbReference type="SUPFAM" id="SSF109604">
    <property type="entry name" value="HD-domain/PDEase-like"/>
    <property type="match status" value="1"/>
</dbReference>
<dbReference type="EMBL" id="FNHU01000012">
    <property type="protein sequence ID" value="SDN06664.1"/>
    <property type="molecule type" value="Genomic_DNA"/>
</dbReference>
<dbReference type="InterPro" id="IPR027417">
    <property type="entry name" value="P-loop_NTPase"/>
</dbReference>
<dbReference type="EC" id="3.6.4.13" evidence="3"/>
<gene>
    <name evidence="13" type="ORF">SAMN04487766_11219</name>
</gene>
<dbReference type="GO" id="GO:0004519">
    <property type="term" value="F:endonuclease activity"/>
    <property type="evidence" value="ECO:0007669"/>
    <property type="project" value="UniProtKB-KW"/>
</dbReference>
<dbReference type="InterPro" id="IPR006474">
    <property type="entry name" value="Helicase_Cas3_CRISPR-ass_core"/>
</dbReference>
<reference evidence="13 14" key="1">
    <citation type="submission" date="2016-10" db="EMBL/GenBank/DDBJ databases">
        <authorList>
            <person name="de Groot N.N."/>
        </authorList>
    </citation>
    <scope>NUCLEOTIDE SEQUENCE [LARGE SCALE GENOMIC DNA]</scope>
    <source>
        <strain evidence="13 14">KPR-7B</strain>
    </source>
</reference>
<keyword evidence="6" id="KW-0547">Nucleotide-binding</keyword>
<keyword evidence="13" id="KW-0255">Endonuclease</keyword>
<dbReference type="GO" id="GO:0046872">
    <property type="term" value="F:metal ion binding"/>
    <property type="evidence" value="ECO:0007669"/>
    <property type="project" value="UniProtKB-KW"/>
</dbReference>
<dbReference type="Pfam" id="PF04851">
    <property type="entry name" value="ResIII"/>
    <property type="match status" value="1"/>
</dbReference>